<accession>A0A4S8KII1</accession>
<evidence type="ECO:0000256" key="1">
    <source>
        <dbReference type="SAM" id="Phobius"/>
    </source>
</evidence>
<sequence length="145" mass="16564">MEVWTQGRSEGDSVKHRDLVYSAWSVRMRNERYDTVKAEDMFTCISKLSFYVPGATLVVMSIVTVVVVVVTVISPLLFEFLANPLPLCLRYGQRLSMGWPLSDVLALLALPCRSLPRFTLRISRAARILEPWFVFAVVRVRARSR</sequence>
<evidence type="ECO:0000313" key="2">
    <source>
        <dbReference type="EMBL" id="THU75252.1"/>
    </source>
</evidence>
<keyword evidence="3" id="KW-1185">Reference proteome</keyword>
<dbReference type="EMBL" id="ML182547">
    <property type="protein sequence ID" value="THU75252.1"/>
    <property type="molecule type" value="Genomic_DNA"/>
</dbReference>
<keyword evidence="1" id="KW-0472">Membrane</keyword>
<gene>
    <name evidence="2" type="ORF">K435DRAFT_301221</name>
</gene>
<organism evidence="2 3">
    <name type="scientific">Dendrothele bispora (strain CBS 962.96)</name>
    <dbReference type="NCBI Taxonomy" id="1314807"/>
    <lineage>
        <taxon>Eukaryota</taxon>
        <taxon>Fungi</taxon>
        <taxon>Dikarya</taxon>
        <taxon>Basidiomycota</taxon>
        <taxon>Agaricomycotina</taxon>
        <taxon>Agaricomycetes</taxon>
        <taxon>Agaricomycetidae</taxon>
        <taxon>Agaricales</taxon>
        <taxon>Agaricales incertae sedis</taxon>
        <taxon>Dendrothele</taxon>
    </lineage>
</organism>
<dbReference type="AlphaFoldDB" id="A0A4S8KII1"/>
<protein>
    <submittedName>
        <fullName evidence="2">Uncharacterized protein</fullName>
    </submittedName>
</protein>
<dbReference type="Proteomes" id="UP000297245">
    <property type="component" value="Unassembled WGS sequence"/>
</dbReference>
<keyword evidence="1" id="KW-1133">Transmembrane helix</keyword>
<evidence type="ECO:0000313" key="3">
    <source>
        <dbReference type="Proteomes" id="UP000297245"/>
    </source>
</evidence>
<reference evidence="2 3" key="1">
    <citation type="journal article" date="2019" name="Nat. Ecol. Evol.">
        <title>Megaphylogeny resolves global patterns of mushroom evolution.</title>
        <authorList>
            <person name="Varga T."/>
            <person name="Krizsan K."/>
            <person name="Foldi C."/>
            <person name="Dima B."/>
            <person name="Sanchez-Garcia M."/>
            <person name="Sanchez-Ramirez S."/>
            <person name="Szollosi G.J."/>
            <person name="Szarkandi J.G."/>
            <person name="Papp V."/>
            <person name="Albert L."/>
            <person name="Andreopoulos W."/>
            <person name="Angelini C."/>
            <person name="Antonin V."/>
            <person name="Barry K.W."/>
            <person name="Bougher N.L."/>
            <person name="Buchanan P."/>
            <person name="Buyck B."/>
            <person name="Bense V."/>
            <person name="Catcheside P."/>
            <person name="Chovatia M."/>
            <person name="Cooper J."/>
            <person name="Damon W."/>
            <person name="Desjardin D."/>
            <person name="Finy P."/>
            <person name="Geml J."/>
            <person name="Haridas S."/>
            <person name="Hughes K."/>
            <person name="Justo A."/>
            <person name="Karasinski D."/>
            <person name="Kautmanova I."/>
            <person name="Kiss B."/>
            <person name="Kocsube S."/>
            <person name="Kotiranta H."/>
            <person name="LaButti K.M."/>
            <person name="Lechner B.E."/>
            <person name="Liimatainen K."/>
            <person name="Lipzen A."/>
            <person name="Lukacs Z."/>
            <person name="Mihaltcheva S."/>
            <person name="Morgado L.N."/>
            <person name="Niskanen T."/>
            <person name="Noordeloos M.E."/>
            <person name="Ohm R.A."/>
            <person name="Ortiz-Santana B."/>
            <person name="Ovrebo C."/>
            <person name="Racz N."/>
            <person name="Riley R."/>
            <person name="Savchenko A."/>
            <person name="Shiryaev A."/>
            <person name="Soop K."/>
            <person name="Spirin V."/>
            <person name="Szebenyi C."/>
            <person name="Tomsovsky M."/>
            <person name="Tulloss R.E."/>
            <person name="Uehling J."/>
            <person name="Grigoriev I.V."/>
            <person name="Vagvolgyi C."/>
            <person name="Papp T."/>
            <person name="Martin F.M."/>
            <person name="Miettinen O."/>
            <person name="Hibbett D.S."/>
            <person name="Nagy L.G."/>
        </authorList>
    </citation>
    <scope>NUCLEOTIDE SEQUENCE [LARGE SCALE GENOMIC DNA]</scope>
    <source>
        <strain evidence="2 3">CBS 962.96</strain>
    </source>
</reference>
<keyword evidence="1" id="KW-0812">Transmembrane</keyword>
<proteinExistence type="predicted"/>
<feature type="transmembrane region" description="Helical" evidence="1">
    <location>
        <begin position="50"/>
        <end position="77"/>
    </location>
</feature>
<name>A0A4S8KII1_DENBC</name>